<evidence type="ECO:0000313" key="3">
    <source>
        <dbReference type="EMBL" id="MCG7941326.1"/>
    </source>
</evidence>
<protein>
    <recommendedName>
        <fullName evidence="5">Lipoprotein</fullName>
    </recommendedName>
</protein>
<organism evidence="3 4">
    <name type="scientific">Candidatus Thiodiazotropha lotti</name>
    <dbReference type="NCBI Taxonomy" id="2792787"/>
    <lineage>
        <taxon>Bacteria</taxon>
        <taxon>Pseudomonadati</taxon>
        <taxon>Pseudomonadota</taxon>
        <taxon>Gammaproteobacteria</taxon>
        <taxon>Chromatiales</taxon>
        <taxon>Sedimenticolaceae</taxon>
        <taxon>Candidatus Thiodiazotropha</taxon>
    </lineage>
</organism>
<sequence>MKALFSMIPILVMVSLSGCGGSSDSDNQSDNQNHSLSFPTDYAKSPAGTLRPEETGLVYNQEAIVPPQCYTKHEATHNPCMTCHQSYTFGSRPNTMDDAALQAEYSFSEIGVTNHWQNLFEDRSEAVAQISDQEVIDYIYTDNYTTLIEQLQSESWNGPVPAIQNLHLGAGAFDQQGFALDGSHWVAFNYKPLPSTFWPTNGSTDDVMIRLPAEFREQSCNGSGYSRDTYIANLAIIEAAIQDLQQISLPPVDENSFCMDLNGDGQLGVVEEIERPDFYVGNASGISVTPMLYPENTEFLHTVRYVGLAEDMSINIPARMKEVRYMRKHTFYSAPALLSQYGNEKQEKLDGNLPNFVSRGDDGLDNGFGWQVLGFIEAADGHLRKQSEEETLFCMGCHTSIGSTIDQTFAFPRKVTGAAGWGYIDLQGMQDAPNVGNTEGEILNYLKIAGGGNEFRENPEIIEKWFNEDGNVNEEKVSAADVYELITPSAERALTLNKAYMAIVKDQDFIHGRDANVTPAVNVYREVDPETAPVLPEDRQYSWDMRLAW</sequence>
<evidence type="ECO:0000313" key="4">
    <source>
        <dbReference type="Proteomes" id="UP000886687"/>
    </source>
</evidence>
<feature type="region of interest" description="Disordered" evidence="1">
    <location>
        <begin position="21"/>
        <end position="49"/>
    </location>
</feature>
<accession>A0A9E4N1R1</accession>
<feature type="signal peptide" evidence="2">
    <location>
        <begin position="1"/>
        <end position="18"/>
    </location>
</feature>
<feature type="chain" id="PRO_5039351032" description="Lipoprotein" evidence="2">
    <location>
        <begin position="19"/>
        <end position="549"/>
    </location>
</feature>
<evidence type="ECO:0008006" key="5">
    <source>
        <dbReference type="Google" id="ProtNLM"/>
    </source>
</evidence>
<dbReference type="Proteomes" id="UP000886687">
    <property type="component" value="Unassembled WGS sequence"/>
</dbReference>
<reference evidence="3" key="1">
    <citation type="journal article" date="2021" name="Proc. Natl. Acad. Sci. U.S.A.">
        <title>Global biogeography of chemosynthetic symbionts reveals both localized and globally distributed symbiont groups. .</title>
        <authorList>
            <person name="Osvatic J.T."/>
            <person name="Wilkins L.G.E."/>
            <person name="Leibrecht L."/>
            <person name="Leray M."/>
            <person name="Zauner S."/>
            <person name="Polzin J."/>
            <person name="Camacho Y."/>
            <person name="Gros O."/>
            <person name="van Gils J.A."/>
            <person name="Eisen J.A."/>
            <person name="Petersen J.M."/>
            <person name="Yuen B."/>
        </authorList>
    </citation>
    <scope>NUCLEOTIDE SEQUENCE</scope>
    <source>
        <strain evidence="3">MAGL173</strain>
    </source>
</reference>
<proteinExistence type="predicted"/>
<dbReference type="AlphaFoldDB" id="A0A9E4N1R1"/>
<evidence type="ECO:0000256" key="1">
    <source>
        <dbReference type="SAM" id="MobiDB-lite"/>
    </source>
</evidence>
<gene>
    <name evidence="3" type="ORF">JAZ04_21040</name>
</gene>
<feature type="compositionally biased region" description="Low complexity" evidence="1">
    <location>
        <begin position="22"/>
        <end position="37"/>
    </location>
</feature>
<name>A0A9E4N1R1_9GAMM</name>
<evidence type="ECO:0000256" key="2">
    <source>
        <dbReference type="SAM" id="SignalP"/>
    </source>
</evidence>
<keyword evidence="2" id="KW-0732">Signal</keyword>
<dbReference type="EMBL" id="JAEPDI010000026">
    <property type="protein sequence ID" value="MCG7941326.1"/>
    <property type="molecule type" value="Genomic_DNA"/>
</dbReference>
<dbReference type="PROSITE" id="PS51257">
    <property type="entry name" value="PROKAR_LIPOPROTEIN"/>
    <property type="match status" value="1"/>
</dbReference>
<comment type="caution">
    <text evidence="3">The sequence shown here is derived from an EMBL/GenBank/DDBJ whole genome shotgun (WGS) entry which is preliminary data.</text>
</comment>